<dbReference type="InterPro" id="IPR050276">
    <property type="entry name" value="MshD_Acetyltransferase"/>
</dbReference>
<dbReference type="InterPro" id="IPR016181">
    <property type="entry name" value="Acyl_CoA_acyltransferase"/>
</dbReference>
<dbReference type="EMBL" id="AP028947">
    <property type="protein sequence ID" value="BET26341.1"/>
    <property type="molecule type" value="Genomic_DNA"/>
</dbReference>
<dbReference type="GO" id="GO:0005737">
    <property type="term" value="C:cytoplasm"/>
    <property type="evidence" value="ECO:0007669"/>
    <property type="project" value="UniProtKB-SubCell"/>
</dbReference>
<reference evidence="4 5" key="1">
    <citation type="submission" date="2023-10" db="EMBL/GenBank/DDBJ databases">
        <title>Complete Genome Sequence of Limnobacter thiooxidans CS-K2T, Isolated from freshwater lake sediments in Bavaria, Germany.</title>
        <authorList>
            <person name="Naruki M."/>
            <person name="Watanabe A."/>
            <person name="Warashina T."/>
            <person name="Morita T."/>
            <person name="Arakawa K."/>
        </authorList>
    </citation>
    <scope>NUCLEOTIDE SEQUENCE [LARGE SCALE GENOMIC DNA]</scope>
    <source>
        <strain evidence="4 5">CS-K2</strain>
    </source>
</reference>
<dbReference type="InterPro" id="IPR043690">
    <property type="entry name" value="RimI"/>
</dbReference>
<keyword evidence="4" id="KW-0689">Ribosomal protein</keyword>
<dbReference type="PROSITE" id="PS51186">
    <property type="entry name" value="GNAT"/>
    <property type="match status" value="1"/>
</dbReference>
<evidence type="ECO:0000256" key="1">
    <source>
        <dbReference type="HAMAP-Rule" id="MF_02210"/>
    </source>
</evidence>
<comment type="function">
    <text evidence="1 2">Acetylates the N-terminal alanine of ribosomal protein bS18.</text>
</comment>
<comment type="caution">
    <text evidence="1">Lacks conserved residue(s) required for the propagation of feature annotation.</text>
</comment>
<dbReference type="InterPro" id="IPR006464">
    <property type="entry name" value="AcTrfase_RimI/Ard1"/>
</dbReference>
<dbReference type="Proteomes" id="UP001329151">
    <property type="component" value="Chromosome"/>
</dbReference>
<evidence type="ECO:0000313" key="4">
    <source>
        <dbReference type="EMBL" id="BET26341.1"/>
    </source>
</evidence>
<dbReference type="InterPro" id="IPR000182">
    <property type="entry name" value="GNAT_dom"/>
</dbReference>
<keyword evidence="1" id="KW-0012">Acyltransferase</keyword>
<comment type="similarity">
    <text evidence="1 2">Belongs to the acetyltransferase family. RimI subfamily.</text>
</comment>
<dbReference type="RefSeq" id="WP_130556177.1">
    <property type="nucleotide sequence ID" value="NZ_AP028947.1"/>
</dbReference>
<feature type="domain" description="N-acetyltransferase" evidence="3">
    <location>
        <begin position="4"/>
        <end position="149"/>
    </location>
</feature>
<dbReference type="EC" id="2.3.1.266" evidence="1 2"/>
<dbReference type="GO" id="GO:0005840">
    <property type="term" value="C:ribosome"/>
    <property type="evidence" value="ECO:0007669"/>
    <property type="project" value="UniProtKB-KW"/>
</dbReference>
<dbReference type="SUPFAM" id="SSF55729">
    <property type="entry name" value="Acyl-CoA N-acyltransferases (Nat)"/>
    <property type="match status" value="1"/>
</dbReference>
<evidence type="ECO:0000313" key="5">
    <source>
        <dbReference type="Proteomes" id="UP001329151"/>
    </source>
</evidence>
<gene>
    <name evidence="1 4" type="primary">rimI</name>
    <name evidence="4" type="ORF">RGQ30_18420</name>
</gene>
<dbReference type="PANTHER" id="PTHR43617">
    <property type="entry name" value="L-AMINO ACID N-ACETYLTRANSFERASE"/>
    <property type="match status" value="1"/>
</dbReference>
<dbReference type="HAMAP" id="MF_02210">
    <property type="entry name" value="RimI"/>
    <property type="match status" value="1"/>
</dbReference>
<comment type="catalytic activity">
    <reaction evidence="1 2">
        <text>N-terminal L-alanyl-[ribosomal protein bS18] + acetyl-CoA = N-terminal N(alpha)-acetyl-L-alanyl-[ribosomal protein bS18] + CoA + H(+)</text>
        <dbReference type="Rhea" id="RHEA:43756"/>
        <dbReference type="Rhea" id="RHEA-COMP:10676"/>
        <dbReference type="Rhea" id="RHEA-COMP:10677"/>
        <dbReference type="ChEBI" id="CHEBI:15378"/>
        <dbReference type="ChEBI" id="CHEBI:57287"/>
        <dbReference type="ChEBI" id="CHEBI:57288"/>
        <dbReference type="ChEBI" id="CHEBI:64718"/>
        <dbReference type="ChEBI" id="CHEBI:83683"/>
        <dbReference type="EC" id="2.3.1.266"/>
    </reaction>
</comment>
<protein>
    <recommendedName>
        <fullName evidence="1 2">[Ribosomal protein bS18]-alanine N-acetyltransferase</fullName>
        <ecNumber evidence="1 2">2.3.1.266</ecNumber>
    </recommendedName>
</protein>
<sequence length="153" mass="17477">MALFSIRPMTEADVPAVILVENQIYEFPWSAKNFLDSLRAGYHMNCMWLDDQLAGYIVMMHVVDEFHLLNLSIRLDLQGLGHGKHLLQWGMTQARMIGATGMLLEVRPSNTTAKTLYDKEGFKLIGARKNYYPSHLGREDALVMFKRFAGVQE</sequence>
<keyword evidence="1 2" id="KW-0963">Cytoplasm</keyword>
<keyword evidence="5" id="KW-1185">Reference proteome</keyword>
<feature type="active site" description="Proton donor" evidence="1">
    <location>
        <position position="117"/>
    </location>
</feature>
<name>A0AA86J270_9BURK</name>
<dbReference type="NCBIfam" id="TIGR01575">
    <property type="entry name" value="rimI"/>
    <property type="match status" value="1"/>
</dbReference>
<dbReference type="Gene3D" id="3.40.630.30">
    <property type="match status" value="1"/>
</dbReference>
<dbReference type="Pfam" id="PF00583">
    <property type="entry name" value="Acetyltransf_1"/>
    <property type="match status" value="1"/>
</dbReference>
<feature type="active site" description="Proton acceptor" evidence="1">
    <location>
        <position position="105"/>
    </location>
</feature>
<organism evidence="4 5">
    <name type="scientific">Limnobacter thiooxidans</name>
    <dbReference type="NCBI Taxonomy" id="131080"/>
    <lineage>
        <taxon>Bacteria</taxon>
        <taxon>Pseudomonadati</taxon>
        <taxon>Pseudomonadota</taxon>
        <taxon>Betaproteobacteria</taxon>
        <taxon>Burkholderiales</taxon>
        <taxon>Burkholderiaceae</taxon>
        <taxon>Limnobacter</taxon>
    </lineage>
</organism>
<dbReference type="AlphaFoldDB" id="A0AA86J270"/>
<evidence type="ECO:0000259" key="3">
    <source>
        <dbReference type="PROSITE" id="PS51186"/>
    </source>
</evidence>
<dbReference type="PANTHER" id="PTHR43617:SF35">
    <property type="entry name" value="[RIBOSOMAL PROTEIN BS18]-ALANINE N-ACETYLTRANSFERASE"/>
    <property type="match status" value="1"/>
</dbReference>
<comment type="subcellular location">
    <subcellularLocation>
        <location evidence="1 2">Cytoplasm</location>
    </subcellularLocation>
</comment>
<dbReference type="KEGG" id="lto:RGQ30_18420"/>
<evidence type="ECO:0000256" key="2">
    <source>
        <dbReference type="RuleBase" id="RU363094"/>
    </source>
</evidence>
<proteinExistence type="inferred from homology"/>
<accession>A0AA86J270</accession>
<dbReference type="GO" id="GO:0008999">
    <property type="term" value="F:protein-N-terminal-alanine acetyltransferase activity"/>
    <property type="evidence" value="ECO:0007669"/>
    <property type="project" value="UniProtKB-UniRule"/>
</dbReference>
<dbReference type="CDD" id="cd04301">
    <property type="entry name" value="NAT_SF"/>
    <property type="match status" value="1"/>
</dbReference>
<keyword evidence="4" id="KW-0687">Ribonucleoprotein</keyword>
<feature type="binding site" evidence="1">
    <location>
        <position position="110"/>
    </location>
    <ligand>
        <name>acetyl-CoA</name>
        <dbReference type="ChEBI" id="CHEBI:57288"/>
    </ligand>
</feature>
<keyword evidence="1" id="KW-0808">Transferase</keyword>